<comment type="cofactor">
    <cofactor evidence="1">
        <name>Mg(2+)</name>
        <dbReference type="ChEBI" id="CHEBI:18420"/>
    </cofactor>
</comment>
<dbReference type="SUPFAM" id="SSF52540">
    <property type="entry name" value="P-loop containing nucleoside triphosphate hydrolases"/>
    <property type="match status" value="1"/>
</dbReference>
<keyword evidence="7 12" id="KW-0819">tRNA processing</keyword>
<keyword evidence="6 14" id="KW-0808">Transferase</keyword>
<keyword evidence="10" id="KW-0460">Magnesium</keyword>
<comment type="caution">
    <text evidence="15">The sequence shown here is derived from an EMBL/GenBank/DDBJ whole genome shotgun (WGS) entry which is preliminary data.</text>
</comment>
<dbReference type="InterPro" id="IPR027417">
    <property type="entry name" value="P-loop_NTPase"/>
</dbReference>
<sequence>MNLRRDLEEDRILTLIGPTGSGKTFLIIEEMDKYPIEVISADSRQIYKYMDIGTAKPTLRERKIVPHHLIDVIKPDERFSAFEFYRNTLNIIREIRKSGKIPIIVGGTGLYIRSLQSGLFKMPEIPENIREDIRRKIEKKGVDFAYKELKRVDAETASTVHPNDRQRISRALEVYLSTGIPISEWKKKEHTIPIPLDIYCLKVEKEKLLDR</sequence>
<keyword evidence="8 14" id="KW-0547">Nucleotide-binding</keyword>
<dbReference type="Pfam" id="PF01715">
    <property type="entry name" value="IPPT"/>
    <property type="match status" value="1"/>
</dbReference>
<name>A0A7C5HNE4_UNCW3</name>
<dbReference type="EMBL" id="DRTB01000172">
    <property type="protein sequence ID" value="HHE04875.1"/>
    <property type="molecule type" value="Genomic_DNA"/>
</dbReference>
<evidence type="ECO:0000256" key="13">
    <source>
        <dbReference type="RuleBase" id="RU003784"/>
    </source>
</evidence>
<evidence type="ECO:0000256" key="7">
    <source>
        <dbReference type="ARBA" id="ARBA00022694"/>
    </source>
</evidence>
<comment type="similarity">
    <text evidence="3 14">Belongs to the IPP transferase family.</text>
</comment>
<evidence type="ECO:0000256" key="5">
    <source>
        <dbReference type="ARBA" id="ARBA00017477"/>
    </source>
</evidence>
<evidence type="ECO:0000256" key="8">
    <source>
        <dbReference type="ARBA" id="ARBA00022741"/>
    </source>
</evidence>
<dbReference type="Proteomes" id="UP000886110">
    <property type="component" value="Unassembled WGS sequence"/>
</dbReference>
<dbReference type="NCBIfam" id="TIGR00174">
    <property type="entry name" value="miaA"/>
    <property type="match status" value="1"/>
</dbReference>
<feature type="non-terminal residue" evidence="15">
    <location>
        <position position="211"/>
    </location>
</feature>
<evidence type="ECO:0000256" key="10">
    <source>
        <dbReference type="ARBA" id="ARBA00022842"/>
    </source>
</evidence>
<dbReference type="InterPro" id="IPR018022">
    <property type="entry name" value="IPT"/>
</dbReference>
<dbReference type="GO" id="GO:0006400">
    <property type="term" value="P:tRNA modification"/>
    <property type="evidence" value="ECO:0007669"/>
    <property type="project" value="TreeGrafter"/>
</dbReference>
<evidence type="ECO:0000256" key="3">
    <source>
        <dbReference type="ARBA" id="ARBA00005842"/>
    </source>
</evidence>
<evidence type="ECO:0000256" key="12">
    <source>
        <dbReference type="RuleBase" id="RU003783"/>
    </source>
</evidence>
<dbReference type="GO" id="GO:0052381">
    <property type="term" value="F:tRNA dimethylallyltransferase activity"/>
    <property type="evidence" value="ECO:0007669"/>
    <property type="project" value="UniProtKB-EC"/>
</dbReference>
<evidence type="ECO:0000256" key="2">
    <source>
        <dbReference type="ARBA" id="ARBA00003213"/>
    </source>
</evidence>
<reference evidence="15" key="1">
    <citation type="journal article" date="2020" name="mSystems">
        <title>Genome- and Community-Level Interaction Insights into Carbon Utilization and Element Cycling Functions of Hydrothermarchaeota in Hydrothermal Sediment.</title>
        <authorList>
            <person name="Zhou Z."/>
            <person name="Liu Y."/>
            <person name="Xu W."/>
            <person name="Pan J."/>
            <person name="Luo Z.H."/>
            <person name="Li M."/>
        </authorList>
    </citation>
    <scope>NUCLEOTIDE SEQUENCE [LARGE SCALE GENOMIC DNA]</scope>
    <source>
        <strain evidence="15">HyVt-74</strain>
    </source>
</reference>
<dbReference type="AlphaFoldDB" id="A0A7C5HNE4"/>
<evidence type="ECO:0000256" key="6">
    <source>
        <dbReference type="ARBA" id="ARBA00022679"/>
    </source>
</evidence>
<dbReference type="InterPro" id="IPR039657">
    <property type="entry name" value="Dimethylallyltransferase"/>
</dbReference>
<keyword evidence="9 14" id="KW-0067">ATP-binding</keyword>
<evidence type="ECO:0000313" key="15">
    <source>
        <dbReference type="EMBL" id="HHE04875.1"/>
    </source>
</evidence>
<dbReference type="EC" id="2.5.1.75" evidence="4 12"/>
<evidence type="ECO:0000256" key="4">
    <source>
        <dbReference type="ARBA" id="ARBA00012665"/>
    </source>
</evidence>
<comment type="function">
    <text evidence="2 13">Catalyzes the transfer of a dimethylallyl group onto the adenine at position 37 in tRNAs that read codons beginning with uridine, leading to the formation of N6-(dimethylallyl)adenosine (i(6)A).</text>
</comment>
<accession>A0A7C5HNE4</accession>
<proteinExistence type="inferred from homology"/>
<dbReference type="GO" id="GO:0005524">
    <property type="term" value="F:ATP binding"/>
    <property type="evidence" value="ECO:0007669"/>
    <property type="project" value="UniProtKB-KW"/>
</dbReference>
<evidence type="ECO:0000256" key="14">
    <source>
        <dbReference type="RuleBase" id="RU003785"/>
    </source>
</evidence>
<dbReference type="Gene3D" id="3.40.50.300">
    <property type="entry name" value="P-loop containing nucleotide triphosphate hydrolases"/>
    <property type="match status" value="1"/>
</dbReference>
<evidence type="ECO:0000256" key="11">
    <source>
        <dbReference type="ARBA" id="ARBA00049563"/>
    </source>
</evidence>
<organism evidence="15">
    <name type="scientific">candidate division WOR-3 bacterium</name>
    <dbReference type="NCBI Taxonomy" id="2052148"/>
    <lineage>
        <taxon>Bacteria</taxon>
        <taxon>Bacteria division WOR-3</taxon>
    </lineage>
</organism>
<gene>
    <name evidence="15" type="primary">miaA</name>
    <name evidence="15" type="ORF">ENL19_02295</name>
</gene>
<dbReference type="PANTHER" id="PTHR11088">
    <property type="entry name" value="TRNA DIMETHYLALLYLTRANSFERASE"/>
    <property type="match status" value="1"/>
</dbReference>
<dbReference type="PANTHER" id="PTHR11088:SF60">
    <property type="entry name" value="TRNA DIMETHYLALLYLTRANSFERASE"/>
    <property type="match status" value="1"/>
</dbReference>
<evidence type="ECO:0000256" key="1">
    <source>
        <dbReference type="ARBA" id="ARBA00001946"/>
    </source>
</evidence>
<dbReference type="Gene3D" id="1.10.20.140">
    <property type="match status" value="1"/>
</dbReference>
<comment type="catalytic activity">
    <reaction evidence="11 12">
        <text>adenosine(37) in tRNA + dimethylallyl diphosphate = N(6)-dimethylallyladenosine(37) in tRNA + diphosphate</text>
        <dbReference type="Rhea" id="RHEA:26482"/>
        <dbReference type="Rhea" id="RHEA-COMP:10162"/>
        <dbReference type="Rhea" id="RHEA-COMP:10375"/>
        <dbReference type="ChEBI" id="CHEBI:33019"/>
        <dbReference type="ChEBI" id="CHEBI:57623"/>
        <dbReference type="ChEBI" id="CHEBI:74411"/>
        <dbReference type="ChEBI" id="CHEBI:74415"/>
        <dbReference type="EC" id="2.5.1.75"/>
    </reaction>
</comment>
<evidence type="ECO:0000256" key="9">
    <source>
        <dbReference type="ARBA" id="ARBA00022840"/>
    </source>
</evidence>
<protein>
    <recommendedName>
        <fullName evidence="5 12">tRNA dimethylallyltransferase</fullName>
        <ecNumber evidence="4 12">2.5.1.75</ecNumber>
    </recommendedName>
</protein>